<dbReference type="Gene3D" id="3.40.50.1820">
    <property type="entry name" value="alpha/beta hydrolase"/>
    <property type="match status" value="1"/>
</dbReference>
<dbReference type="InterPro" id="IPR013094">
    <property type="entry name" value="AB_hydrolase_3"/>
</dbReference>
<evidence type="ECO:0000313" key="3">
    <source>
        <dbReference type="Proteomes" id="UP000198752"/>
    </source>
</evidence>
<protein>
    <submittedName>
        <fullName evidence="2">Acetyl esterase/lipase</fullName>
    </submittedName>
</protein>
<dbReference type="GO" id="GO:0004771">
    <property type="term" value="F:sterol ester esterase activity"/>
    <property type="evidence" value="ECO:0007669"/>
    <property type="project" value="TreeGrafter"/>
</dbReference>
<keyword evidence="3" id="KW-1185">Reference proteome</keyword>
<dbReference type="GO" id="GO:0005829">
    <property type="term" value="C:cytosol"/>
    <property type="evidence" value="ECO:0007669"/>
    <property type="project" value="TreeGrafter"/>
</dbReference>
<feature type="domain" description="Alpha/beta hydrolase fold-3" evidence="1">
    <location>
        <begin position="77"/>
        <end position="287"/>
    </location>
</feature>
<reference evidence="3" key="1">
    <citation type="submission" date="2016-10" db="EMBL/GenBank/DDBJ databases">
        <authorList>
            <person name="Varghese N."/>
            <person name="Submissions S."/>
        </authorList>
    </citation>
    <scope>NUCLEOTIDE SEQUENCE [LARGE SCALE GENOMIC DNA]</scope>
    <source>
        <strain evidence="3">ATCC 700379</strain>
    </source>
</reference>
<dbReference type="STRING" id="269670.SAMN02982927_00727"/>
<dbReference type="AlphaFoldDB" id="A0A1I2P5J6"/>
<dbReference type="RefSeq" id="WP_218143202.1">
    <property type="nucleotide sequence ID" value="NZ_FOOY01000004.1"/>
</dbReference>
<dbReference type="GO" id="GO:0019433">
    <property type="term" value="P:triglyceride catabolic process"/>
    <property type="evidence" value="ECO:0007669"/>
    <property type="project" value="TreeGrafter"/>
</dbReference>
<dbReference type="SUPFAM" id="SSF53474">
    <property type="entry name" value="alpha/beta-Hydrolases"/>
    <property type="match status" value="1"/>
</dbReference>
<organism evidence="2 3">
    <name type="scientific">Sporolactobacillus nakayamae</name>
    <dbReference type="NCBI Taxonomy" id="269670"/>
    <lineage>
        <taxon>Bacteria</taxon>
        <taxon>Bacillati</taxon>
        <taxon>Bacillota</taxon>
        <taxon>Bacilli</taxon>
        <taxon>Bacillales</taxon>
        <taxon>Sporolactobacillaceae</taxon>
        <taxon>Sporolactobacillus</taxon>
    </lineage>
</organism>
<dbReference type="Pfam" id="PF07859">
    <property type="entry name" value="Abhydrolase_3"/>
    <property type="match status" value="1"/>
</dbReference>
<name>A0A1I2P5J6_9BACL</name>
<proteinExistence type="predicted"/>
<evidence type="ECO:0000259" key="1">
    <source>
        <dbReference type="Pfam" id="PF07859"/>
    </source>
</evidence>
<gene>
    <name evidence="2" type="ORF">SAMN02982927_00727</name>
</gene>
<dbReference type="PANTHER" id="PTHR23025:SF4">
    <property type="entry name" value="ALPHA_BETA HYDROLASE FOLD-3 DOMAIN-CONTAINING PROTEIN"/>
    <property type="match status" value="1"/>
</dbReference>
<accession>A0A1I2P5J6</accession>
<dbReference type="EMBL" id="FOOY01000004">
    <property type="protein sequence ID" value="SFG11435.1"/>
    <property type="molecule type" value="Genomic_DNA"/>
</dbReference>
<dbReference type="PANTHER" id="PTHR23025">
    <property type="entry name" value="TRIACYLGLYCEROL LIPASE"/>
    <property type="match status" value="1"/>
</dbReference>
<sequence>MLFRIAINPLLRAMLRLISRAEINVKKYYRVDRMINNLLHVSFKPRFKMWDHKIMIDGYDLPVRLFAPKVSQTEEVILFFHGGGWVSGTIDSYTKICAHIAKRTGRRVLSVDYRRAPEYPFPYAVEDCYQAARELFLYDKPLEASREQVVLMGDSAGASLAAAVSLMAADRGEFRVEKQILLYPSTYNDHSEASPFRSITTNGTDYLLTSKKIQDYQDLYVQNKEDRNSPYFAPLISDHLEGQPKTLIITAELDPLRDEGEAYGEKLKKFGNDVAVYRIKEALHGFFSFSLQAAQVKQCYQLINIFLKE</sequence>
<evidence type="ECO:0000313" key="2">
    <source>
        <dbReference type="EMBL" id="SFG11435.1"/>
    </source>
</evidence>
<dbReference type="GO" id="GO:0004806">
    <property type="term" value="F:triacylglycerol lipase activity"/>
    <property type="evidence" value="ECO:0007669"/>
    <property type="project" value="TreeGrafter"/>
</dbReference>
<dbReference type="InterPro" id="IPR029058">
    <property type="entry name" value="AB_hydrolase_fold"/>
</dbReference>
<dbReference type="Proteomes" id="UP000198752">
    <property type="component" value="Unassembled WGS sequence"/>
</dbReference>